<evidence type="ECO:0000313" key="2">
    <source>
        <dbReference type="Proteomes" id="UP000008367"/>
    </source>
</evidence>
<protein>
    <submittedName>
        <fullName evidence="1">DEAD_2 family protein</fullName>
    </submittedName>
</protein>
<comment type="caution">
    <text evidence="1">The sequence shown here is derived from an EMBL/GenBank/DDBJ whole genome shotgun (WGS) entry which is preliminary data.</text>
</comment>
<feature type="non-terminal residue" evidence="1">
    <location>
        <position position="1"/>
    </location>
</feature>
<evidence type="ECO:0000313" key="1">
    <source>
        <dbReference type="EMBL" id="EKM29455.1"/>
    </source>
</evidence>
<accession>A0A454CST3</accession>
<dbReference type="EMBL" id="AJSR01002076">
    <property type="protein sequence ID" value="EKM29455.1"/>
    <property type="molecule type" value="Genomic_DNA"/>
</dbReference>
<organism evidence="1 2">
    <name type="scientific">Vibrio harveyi</name>
    <name type="common">Beneckea harveyi</name>
    <dbReference type="NCBI Taxonomy" id="669"/>
    <lineage>
        <taxon>Bacteria</taxon>
        <taxon>Pseudomonadati</taxon>
        <taxon>Pseudomonadota</taxon>
        <taxon>Gammaproteobacteria</taxon>
        <taxon>Vibrionales</taxon>
        <taxon>Vibrionaceae</taxon>
        <taxon>Vibrio</taxon>
    </lineage>
</organism>
<sequence length="24" mass="2715">RQQSELGIILVILADEPSRRCSKC</sequence>
<proteinExistence type="predicted"/>
<name>A0A454CST3_VIBHA</name>
<dbReference type="AlphaFoldDB" id="A0A454CST3"/>
<dbReference type="Proteomes" id="UP000008367">
    <property type="component" value="Unassembled WGS sequence"/>
</dbReference>
<gene>
    <name evidence="1" type="ORF">VCHENC02_4735B</name>
</gene>
<reference evidence="1 2" key="1">
    <citation type="submission" date="2012-10" db="EMBL/GenBank/DDBJ databases">
        <title>Genome sequence of Vibrio Cholerae HENC-02.</title>
        <authorList>
            <person name="Eppinger M."/>
            <person name="Hasan N.A."/>
            <person name="Sengamalay N."/>
            <person name="Hine E."/>
            <person name="Su Q."/>
            <person name="Daugherty S.C."/>
            <person name="Young S."/>
            <person name="Sadzewicz L."/>
            <person name="Tallon L."/>
            <person name="Cebula T.A."/>
            <person name="Ravel J."/>
            <person name="Colwell R.R."/>
        </authorList>
    </citation>
    <scope>NUCLEOTIDE SEQUENCE [LARGE SCALE GENOMIC DNA]</scope>
    <source>
        <strain evidence="1 2">HENC-02</strain>
    </source>
</reference>